<organism evidence="9 10">
    <name type="scientific">Mycetohabitans rhizoxinica (strain DSM 19002 / CIP 109453 / HKI 454)</name>
    <name type="common">Paraburkholderia rhizoxinica</name>
    <dbReference type="NCBI Taxonomy" id="882378"/>
    <lineage>
        <taxon>Bacteria</taxon>
        <taxon>Pseudomonadati</taxon>
        <taxon>Pseudomonadota</taxon>
        <taxon>Betaproteobacteria</taxon>
        <taxon>Burkholderiales</taxon>
        <taxon>Burkholderiaceae</taxon>
        <taxon>Mycetohabitans</taxon>
    </lineage>
</organism>
<keyword evidence="6 7" id="KW-0408">Iron</keyword>
<keyword evidence="2 7" id="KW-0479">Metal-binding</keyword>
<evidence type="ECO:0000256" key="6">
    <source>
        <dbReference type="ARBA" id="ARBA00023004"/>
    </source>
</evidence>
<dbReference type="InterPro" id="IPR041097">
    <property type="entry name" value="PKHD_C"/>
</dbReference>
<evidence type="ECO:0000313" key="10">
    <source>
        <dbReference type="Proteomes" id="UP000007437"/>
    </source>
</evidence>
<dbReference type="EMBL" id="FR687359">
    <property type="protein sequence ID" value="CBW76319.1"/>
    <property type="molecule type" value="Genomic_DNA"/>
</dbReference>
<protein>
    <submittedName>
        <fullName evidence="9">IRON-UPTAKE FACTOR</fullName>
    </submittedName>
</protein>
<dbReference type="InterPro" id="IPR005123">
    <property type="entry name" value="Oxoglu/Fe-dep_dioxygenase_dom"/>
</dbReference>
<evidence type="ECO:0000256" key="5">
    <source>
        <dbReference type="ARBA" id="ARBA00023002"/>
    </source>
</evidence>
<evidence type="ECO:0000256" key="2">
    <source>
        <dbReference type="ARBA" id="ARBA00022723"/>
    </source>
</evidence>
<gene>
    <name evidence="9" type="ordered locus">RBRH_02719</name>
</gene>
<feature type="binding site" evidence="7">
    <location>
        <position position="131"/>
    </location>
    <ligand>
        <name>Fe cation</name>
        <dbReference type="ChEBI" id="CHEBI:24875"/>
    </ligand>
</feature>
<dbReference type="Gene3D" id="2.60.120.620">
    <property type="entry name" value="q2cbj1_9rhob like domain"/>
    <property type="match status" value="1"/>
</dbReference>
<evidence type="ECO:0000313" key="9">
    <source>
        <dbReference type="EMBL" id="CBW76319.1"/>
    </source>
</evidence>
<evidence type="ECO:0000256" key="7">
    <source>
        <dbReference type="HAMAP-Rule" id="MF_00657"/>
    </source>
</evidence>
<dbReference type="Proteomes" id="UP000007437">
    <property type="component" value="Chromosome"/>
</dbReference>
<dbReference type="SMART" id="SM00702">
    <property type="entry name" value="P4Hc"/>
    <property type="match status" value="1"/>
</dbReference>
<sequence>MAGVRCRGWAARCWRPSITGFDHATDSRRREMIVSIPNVLSPQQLQAMRAALDVAGHAWVDGRATAGYQGAPVKHNQQIDERAPIARELGDIILAELERHPLFISAVLPNRVYPPLFNRYGAGMAFGDHVDGSIRIVPGHGAKLRTDVSATLFLAGPDEYDGGELVIEDTYGAHEVKLAAGDMVVYPATSVHRVAPVTRGVRLASFFWIESLVRDDARRALLFDLDTAIQRLNHDHADDLARRQLIGCYHNLLRMWGET</sequence>
<dbReference type="GO" id="GO:0006879">
    <property type="term" value="P:intracellular iron ion homeostasis"/>
    <property type="evidence" value="ECO:0007669"/>
    <property type="project" value="TreeGrafter"/>
</dbReference>
<accession>E5AN66</accession>
<evidence type="ECO:0000256" key="4">
    <source>
        <dbReference type="ARBA" id="ARBA00022964"/>
    </source>
</evidence>
<dbReference type="eggNOG" id="COG3128">
    <property type="taxonomic scope" value="Bacteria"/>
</dbReference>
<dbReference type="GO" id="GO:0016706">
    <property type="term" value="F:2-oxoglutarate-dependent dioxygenase activity"/>
    <property type="evidence" value="ECO:0007669"/>
    <property type="project" value="UniProtKB-UniRule"/>
</dbReference>
<dbReference type="SUPFAM" id="SSF51197">
    <property type="entry name" value="Clavaminate synthase-like"/>
    <property type="match status" value="1"/>
</dbReference>
<dbReference type="PANTHER" id="PTHR41536">
    <property type="entry name" value="PKHD-TYPE HYDROXYLASE YBIX"/>
    <property type="match status" value="1"/>
</dbReference>
<feature type="binding site" evidence="7">
    <location>
        <position position="129"/>
    </location>
    <ligand>
        <name>Fe cation</name>
        <dbReference type="ChEBI" id="CHEBI:24875"/>
    </ligand>
</feature>
<dbReference type="PROSITE" id="PS51471">
    <property type="entry name" value="FE2OG_OXY"/>
    <property type="match status" value="1"/>
</dbReference>
<evidence type="ECO:0000256" key="1">
    <source>
        <dbReference type="ARBA" id="ARBA00001961"/>
    </source>
</evidence>
<comment type="cofactor">
    <cofactor evidence="7">
        <name>Fe(2+)</name>
        <dbReference type="ChEBI" id="CHEBI:29033"/>
    </cofactor>
    <text evidence="7">Binds 1 Fe(2+) ion per subunit.</text>
</comment>
<dbReference type="STRING" id="882378.RBRH_02719"/>
<dbReference type="GO" id="GO:0005506">
    <property type="term" value="F:iron ion binding"/>
    <property type="evidence" value="ECO:0007669"/>
    <property type="project" value="UniProtKB-UniRule"/>
</dbReference>
<dbReference type="InterPro" id="IPR006620">
    <property type="entry name" value="Pro_4_hyd_alph"/>
</dbReference>
<keyword evidence="3 7" id="KW-0847">Vitamin C</keyword>
<feature type="binding site" evidence="7">
    <location>
        <position position="202"/>
    </location>
    <ligand>
        <name>2-oxoglutarate</name>
        <dbReference type="ChEBI" id="CHEBI:16810"/>
    </ligand>
</feature>
<evidence type="ECO:0000256" key="3">
    <source>
        <dbReference type="ARBA" id="ARBA00022896"/>
    </source>
</evidence>
<keyword evidence="5 7" id="KW-0560">Oxidoreductase</keyword>
<dbReference type="HAMAP" id="MF_00657">
    <property type="entry name" value="Hydroxyl_YbiX"/>
    <property type="match status" value="1"/>
</dbReference>
<dbReference type="GO" id="GO:0031418">
    <property type="term" value="F:L-ascorbic acid binding"/>
    <property type="evidence" value="ECO:0007669"/>
    <property type="project" value="UniProtKB-KW"/>
</dbReference>
<proteinExistence type="inferred from homology"/>
<dbReference type="NCBIfam" id="NF003975">
    <property type="entry name" value="PRK05467.1-4"/>
    <property type="match status" value="1"/>
</dbReference>
<dbReference type="AlphaFoldDB" id="E5AN66"/>
<dbReference type="PANTHER" id="PTHR41536:SF1">
    <property type="entry name" value="PKHD-TYPE HYDROXYLASE YBIX"/>
    <property type="match status" value="1"/>
</dbReference>
<name>E5AN66_MYCRK</name>
<comment type="cofactor">
    <cofactor evidence="1 7">
        <name>L-ascorbate</name>
        <dbReference type="ChEBI" id="CHEBI:38290"/>
    </cofactor>
</comment>
<dbReference type="Pfam" id="PF13640">
    <property type="entry name" value="2OG-FeII_Oxy_3"/>
    <property type="match status" value="1"/>
</dbReference>
<dbReference type="NCBIfam" id="NF003974">
    <property type="entry name" value="PRK05467.1-3"/>
    <property type="match status" value="1"/>
</dbReference>
<evidence type="ECO:0000259" key="8">
    <source>
        <dbReference type="PROSITE" id="PS51471"/>
    </source>
</evidence>
<feature type="domain" description="Fe2OG dioxygenase" evidence="8">
    <location>
        <begin position="111"/>
        <end position="211"/>
    </location>
</feature>
<dbReference type="InterPro" id="IPR044862">
    <property type="entry name" value="Pro_4_hyd_alph_FE2OG_OXY"/>
</dbReference>
<dbReference type="Pfam" id="PF18331">
    <property type="entry name" value="PKHD_C"/>
    <property type="match status" value="1"/>
</dbReference>
<dbReference type="KEGG" id="brh:RBRH_02719"/>
<feature type="binding site" evidence="7">
    <location>
        <position position="192"/>
    </location>
    <ligand>
        <name>Fe cation</name>
        <dbReference type="ChEBI" id="CHEBI:24875"/>
    </ligand>
</feature>
<dbReference type="Gene3D" id="4.10.860.20">
    <property type="entry name" value="Rabenosyn, Rab binding domain"/>
    <property type="match status" value="1"/>
</dbReference>
<dbReference type="HOGENOM" id="CLU_106663_0_0_4"/>
<dbReference type="InterPro" id="IPR023550">
    <property type="entry name" value="PKHD_hydroxylase"/>
</dbReference>
<reference evidence="9 10" key="1">
    <citation type="journal article" date="2011" name="J. Bacteriol.">
        <title>Complete genome sequence of Burkholderia rhizoxinica, an endosymbiont of Rhizopus microsporus.</title>
        <authorList>
            <person name="Lackner G."/>
            <person name="Moebius N."/>
            <person name="Partida-Martinez L."/>
            <person name="Hertweck C."/>
        </authorList>
    </citation>
    <scope>NUCLEOTIDE SEQUENCE [LARGE SCALE GENOMIC DNA]</scope>
    <source>
        <strain evidence="10">DSM 19002 / CIP 109453 / HKI 454</strain>
    </source>
</reference>
<keyword evidence="4 7" id="KW-0223">Dioxygenase</keyword>
<dbReference type="GO" id="GO:0006974">
    <property type="term" value="P:DNA damage response"/>
    <property type="evidence" value="ECO:0007669"/>
    <property type="project" value="TreeGrafter"/>
</dbReference>